<reference evidence="1 2" key="1">
    <citation type="submission" date="2015-09" db="EMBL/GenBank/DDBJ databases">
        <title>Genome announcement of multiple Pseudomonas syringae strains.</title>
        <authorList>
            <person name="Thakur S."/>
            <person name="Wang P.W."/>
            <person name="Gong Y."/>
            <person name="Weir B.S."/>
            <person name="Guttman D.S."/>
        </authorList>
    </citation>
    <scope>NUCLEOTIDE SEQUENCE [LARGE SCALE GENOMIC DNA]</scope>
    <source>
        <strain evidence="1 2">ICMP17524</strain>
    </source>
</reference>
<sequence>MMTLWRMNLMYQLLNGLRAKEHHMNINKQPTIDELARLFAVCKDTLDNHIVWIADSGEVHVDAMSPFTQEDEFRDAHPQMRTALKMFRRGQGYVGKKAAADRTYVENTLQALKGEWQKSRLQAHSQVA</sequence>
<comment type="caution">
    <text evidence="1">The sequence shown here is derived from an EMBL/GenBank/DDBJ whole genome shotgun (WGS) entry which is preliminary data.</text>
</comment>
<proteinExistence type="predicted"/>
<evidence type="ECO:0000313" key="1">
    <source>
        <dbReference type="EMBL" id="KPW89685.1"/>
    </source>
</evidence>
<dbReference type="AlphaFoldDB" id="A0A0P9MDU8"/>
<organism evidence="1 2">
    <name type="scientific">Pseudomonas syringae pv. cerasicola</name>
    <dbReference type="NCBI Taxonomy" id="264451"/>
    <lineage>
        <taxon>Bacteria</taxon>
        <taxon>Pseudomonadati</taxon>
        <taxon>Pseudomonadota</taxon>
        <taxon>Gammaproteobacteria</taxon>
        <taxon>Pseudomonadales</taxon>
        <taxon>Pseudomonadaceae</taxon>
        <taxon>Pseudomonas</taxon>
        <taxon>Pseudomonas syringae</taxon>
    </lineage>
</organism>
<evidence type="ECO:0000313" key="2">
    <source>
        <dbReference type="Proteomes" id="UP000050356"/>
    </source>
</evidence>
<dbReference type="PATRIC" id="fig|264451.4.peg.2005"/>
<name>A0A0P9MDU8_PSESX</name>
<protein>
    <submittedName>
        <fullName evidence="1">Uncharacterized protein</fullName>
    </submittedName>
</protein>
<dbReference type="EMBL" id="LJQA01000631">
    <property type="protein sequence ID" value="KPW89685.1"/>
    <property type="molecule type" value="Genomic_DNA"/>
</dbReference>
<accession>A0A0P9MDU8</accession>
<gene>
    <name evidence="1" type="ORF">ALO50_100198</name>
</gene>
<dbReference type="Proteomes" id="UP000050356">
    <property type="component" value="Unassembled WGS sequence"/>
</dbReference>